<dbReference type="Proteomes" id="UP000295055">
    <property type="component" value="Unassembled WGS sequence"/>
</dbReference>
<reference evidence="1 2" key="1">
    <citation type="submission" date="2019-03" db="EMBL/GenBank/DDBJ databases">
        <title>Genomic analyses of the natural microbiome of Caenorhabditis elegans.</title>
        <authorList>
            <person name="Samuel B."/>
        </authorList>
    </citation>
    <scope>NUCLEOTIDE SEQUENCE [LARGE SCALE GENOMIC DNA]</scope>
    <source>
        <strain evidence="1 2">JUb102</strain>
    </source>
</reference>
<evidence type="ECO:0000313" key="1">
    <source>
        <dbReference type="EMBL" id="TCT36813.1"/>
    </source>
</evidence>
<organism evidence="1 2">
    <name type="scientific">Providencia alcalifaciens</name>
    <dbReference type="NCBI Taxonomy" id="126385"/>
    <lineage>
        <taxon>Bacteria</taxon>
        <taxon>Pseudomonadati</taxon>
        <taxon>Pseudomonadota</taxon>
        <taxon>Gammaproteobacteria</taxon>
        <taxon>Enterobacterales</taxon>
        <taxon>Morganellaceae</taxon>
        <taxon>Providencia</taxon>
    </lineage>
</organism>
<evidence type="ECO:0000313" key="2">
    <source>
        <dbReference type="Proteomes" id="UP000295055"/>
    </source>
</evidence>
<dbReference type="AlphaFoldDB" id="A0A4R3NPD3"/>
<sequence>MNITRFNMAVLKQDIKILGTVVVNYIRSKFSALLKTVRNVDMPFPLHKEKVLQRLNVNIPEEVIAEELDFHDTKLYTLGKNDVK</sequence>
<accession>A0A4R3NPD3</accession>
<gene>
    <name evidence="1" type="ORF">EC835_102266</name>
</gene>
<protein>
    <submittedName>
        <fullName evidence="1">Uncharacterized protein</fullName>
    </submittedName>
</protein>
<name>A0A4R3NPD3_9GAMM</name>
<dbReference type="RefSeq" id="WP_132495480.1">
    <property type="nucleotide sequence ID" value="NZ_JBEEUX010000001.1"/>
</dbReference>
<proteinExistence type="predicted"/>
<comment type="caution">
    <text evidence="1">The sequence shown here is derived from an EMBL/GenBank/DDBJ whole genome shotgun (WGS) entry which is preliminary data.</text>
</comment>
<dbReference type="EMBL" id="SMAS01000002">
    <property type="protein sequence ID" value="TCT36813.1"/>
    <property type="molecule type" value="Genomic_DNA"/>
</dbReference>